<feature type="transmembrane region" description="Helical" evidence="6">
    <location>
        <begin position="62"/>
        <end position="83"/>
    </location>
</feature>
<keyword evidence="2" id="KW-1003">Cell membrane</keyword>
<feature type="transmembrane region" description="Helical" evidence="6">
    <location>
        <begin position="6"/>
        <end position="28"/>
    </location>
</feature>
<evidence type="ECO:0000256" key="5">
    <source>
        <dbReference type="ARBA" id="ARBA00023136"/>
    </source>
</evidence>
<reference evidence="8 9" key="1">
    <citation type="submission" date="2020-02" db="EMBL/GenBank/DDBJ databases">
        <title>Full genome sequence of Nocardioides sp. R-3366.</title>
        <authorList>
            <person name="Im W.-T."/>
        </authorList>
    </citation>
    <scope>NUCLEOTIDE SEQUENCE [LARGE SCALE GENOMIC DNA]</scope>
    <source>
        <strain evidence="8 9">R-3366</strain>
    </source>
</reference>
<sequence>MTAFRVVAFAEAVSWAGLLTGMFFKYVVDAGERGVQVFGPIHGTVFLCYVVVTLVAWRRLHWSLPVALVGLAASIPPFCTVLFEEWVRRRSRTFTRSA</sequence>
<protein>
    <submittedName>
        <fullName evidence="8">DUF3817 domain-containing protein</fullName>
    </submittedName>
</protein>
<feature type="domain" description="DUF3817" evidence="7">
    <location>
        <begin position="2"/>
        <end position="89"/>
    </location>
</feature>
<keyword evidence="3 6" id="KW-0812">Transmembrane</keyword>
<gene>
    <name evidence="8" type="ORF">G5V58_24605</name>
</gene>
<dbReference type="GO" id="GO:0005886">
    <property type="term" value="C:plasma membrane"/>
    <property type="evidence" value="ECO:0007669"/>
    <property type="project" value="UniProtKB-SubCell"/>
</dbReference>
<dbReference type="KEGG" id="nano:G5V58_24605"/>
<feature type="transmembrane region" description="Helical" evidence="6">
    <location>
        <begin position="35"/>
        <end position="56"/>
    </location>
</feature>
<organism evidence="8 9">
    <name type="scientific">Nocardioides anomalus</name>
    <dbReference type="NCBI Taxonomy" id="2712223"/>
    <lineage>
        <taxon>Bacteria</taxon>
        <taxon>Bacillati</taxon>
        <taxon>Actinomycetota</taxon>
        <taxon>Actinomycetes</taxon>
        <taxon>Propionibacteriales</taxon>
        <taxon>Nocardioidaceae</taxon>
        <taxon>Nocardioides</taxon>
    </lineage>
</organism>
<dbReference type="Pfam" id="PF12823">
    <property type="entry name" value="DUF3817"/>
    <property type="match status" value="1"/>
</dbReference>
<evidence type="ECO:0000256" key="2">
    <source>
        <dbReference type="ARBA" id="ARBA00022475"/>
    </source>
</evidence>
<evidence type="ECO:0000256" key="1">
    <source>
        <dbReference type="ARBA" id="ARBA00004651"/>
    </source>
</evidence>
<dbReference type="AlphaFoldDB" id="A0A6G6WLN2"/>
<evidence type="ECO:0000313" key="9">
    <source>
        <dbReference type="Proteomes" id="UP000502996"/>
    </source>
</evidence>
<dbReference type="PANTHER" id="PTHR40077">
    <property type="entry name" value="MEMBRANE PROTEIN-RELATED"/>
    <property type="match status" value="1"/>
</dbReference>
<keyword evidence="4 6" id="KW-1133">Transmembrane helix</keyword>
<evidence type="ECO:0000256" key="3">
    <source>
        <dbReference type="ARBA" id="ARBA00022692"/>
    </source>
</evidence>
<keyword evidence="9" id="KW-1185">Reference proteome</keyword>
<dbReference type="Proteomes" id="UP000502996">
    <property type="component" value="Chromosome"/>
</dbReference>
<evidence type="ECO:0000256" key="4">
    <source>
        <dbReference type="ARBA" id="ARBA00022989"/>
    </source>
</evidence>
<dbReference type="NCBIfam" id="TIGR03954">
    <property type="entry name" value="integ_memb_HG"/>
    <property type="match status" value="1"/>
</dbReference>
<keyword evidence="5 6" id="KW-0472">Membrane</keyword>
<dbReference type="InterPro" id="IPR023845">
    <property type="entry name" value="DUF3817_TM"/>
</dbReference>
<evidence type="ECO:0000259" key="7">
    <source>
        <dbReference type="Pfam" id="PF12823"/>
    </source>
</evidence>
<comment type="subcellular location">
    <subcellularLocation>
        <location evidence="1">Cell membrane</location>
        <topology evidence="1">Multi-pass membrane protein</topology>
    </subcellularLocation>
</comment>
<name>A0A6G6WLN2_9ACTN</name>
<dbReference type="PANTHER" id="PTHR40077:SF1">
    <property type="entry name" value="MEMBRANE PROTEIN"/>
    <property type="match status" value="1"/>
</dbReference>
<proteinExistence type="predicted"/>
<dbReference type="EMBL" id="CP049257">
    <property type="protein sequence ID" value="QIG46241.1"/>
    <property type="molecule type" value="Genomic_DNA"/>
</dbReference>
<evidence type="ECO:0000256" key="6">
    <source>
        <dbReference type="SAM" id="Phobius"/>
    </source>
</evidence>
<evidence type="ECO:0000313" key="8">
    <source>
        <dbReference type="EMBL" id="QIG46241.1"/>
    </source>
</evidence>
<accession>A0A6G6WLN2</accession>